<name>A0ABT0C691_THEVL</name>
<protein>
    <submittedName>
        <fullName evidence="1">Uncharacterized protein</fullName>
    </submittedName>
</protein>
<sequence>MARKPDEYLVHIMLEGGQTMQVRVREAREYTELINNLMVGGEDFITLPKQMDNEYMIVRPQRVAGVAVEAIYASSVGIDL</sequence>
<reference evidence="1" key="1">
    <citation type="submission" date="2021-02" db="EMBL/GenBank/DDBJ databases">
        <title>The CRISPR/cas machinery reduction and long-range gene transfer in the hot spring cyanobacterium Synechococcus.</title>
        <authorList>
            <person name="Dvorak P."/>
            <person name="Jahodarova E."/>
            <person name="Hasler P."/>
            <person name="Poulickova A."/>
        </authorList>
    </citation>
    <scope>NUCLEOTIDE SEQUENCE</scope>
    <source>
        <strain evidence="1">Rupite</strain>
    </source>
</reference>
<keyword evidence="2" id="KW-1185">Reference proteome</keyword>
<evidence type="ECO:0000313" key="1">
    <source>
        <dbReference type="EMBL" id="MCJ2541308.1"/>
    </source>
</evidence>
<dbReference type="EMBL" id="JAFIRA010000001">
    <property type="protein sequence ID" value="MCJ2541308.1"/>
    <property type="molecule type" value="Genomic_DNA"/>
</dbReference>
<proteinExistence type="predicted"/>
<dbReference type="Proteomes" id="UP000830835">
    <property type="component" value="Unassembled WGS sequence"/>
</dbReference>
<comment type="caution">
    <text evidence="1">The sequence shown here is derived from an EMBL/GenBank/DDBJ whole genome shotgun (WGS) entry which is preliminary data.</text>
</comment>
<organism evidence="1 2">
    <name type="scientific">Thermostichus vulcanus str. 'Rupite'</name>
    <dbReference type="NCBI Taxonomy" id="2813851"/>
    <lineage>
        <taxon>Bacteria</taxon>
        <taxon>Bacillati</taxon>
        <taxon>Cyanobacteriota</taxon>
        <taxon>Cyanophyceae</taxon>
        <taxon>Thermostichales</taxon>
        <taxon>Thermostichaceae</taxon>
        <taxon>Thermostichus</taxon>
    </lineage>
</organism>
<evidence type="ECO:0000313" key="2">
    <source>
        <dbReference type="Proteomes" id="UP000830835"/>
    </source>
</evidence>
<accession>A0ABT0C691</accession>
<gene>
    <name evidence="1" type="ORF">JX360_00045</name>
</gene>
<dbReference type="RefSeq" id="WP_244348312.1">
    <property type="nucleotide sequence ID" value="NZ_JAFIRA010000001.1"/>
</dbReference>